<evidence type="ECO:0000313" key="9">
    <source>
        <dbReference type="EMBL" id="UPV76306.1"/>
    </source>
</evidence>
<protein>
    <submittedName>
        <fullName evidence="9">ABC transporter permease</fullName>
    </submittedName>
</protein>
<keyword evidence="9" id="KW-0614">Plasmid</keyword>
<comment type="subcellular location">
    <subcellularLocation>
        <location evidence="1">Cell membrane</location>
        <topology evidence="1">Multi-pass membrane protein</topology>
    </subcellularLocation>
</comment>
<dbReference type="GeneID" id="72187388"/>
<evidence type="ECO:0000259" key="8">
    <source>
        <dbReference type="Pfam" id="PF12704"/>
    </source>
</evidence>
<dbReference type="RefSeq" id="WP_248652339.1">
    <property type="nucleotide sequence ID" value="NZ_CP096660.1"/>
</dbReference>
<accession>A0A8U0I038</accession>
<keyword evidence="5 6" id="KW-0472">Membrane</keyword>
<dbReference type="Proteomes" id="UP000830729">
    <property type="component" value="Plasmid unnamed1"/>
</dbReference>
<dbReference type="EMBL" id="CP096660">
    <property type="protein sequence ID" value="UPV76306.1"/>
    <property type="molecule type" value="Genomic_DNA"/>
</dbReference>
<evidence type="ECO:0000256" key="3">
    <source>
        <dbReference type="ARBA" id="ARBA00022692"/>
    </source>
</evidence>
<dbReference type="InterPro" id="IPR003838">
    <property type="entry name" value="ABC3_permease_C"/>
</dbReference>
<name>A0A8U0I038_9EURY</name>
<keyword evidence="2" id="KW-1003">Cell membrane</keyword>
<dbReference type="AlphaFoldDB" id="A0A8U0I038"/>
<dbReference type="PANTHER" id="PTHR30489:SF0">
    <property type="entry name" value="LIPOPROTEIN-RELEASING SYSTEM TRANSMEMBRANE PROTEIN LOLE"/>
    <property type="match status" value="1"/>
</dbReference>
<feature type="transmembrane region" description="Helical" evidence="6">
    <location>
        <begin position="370"/>
        <end position="394"/>
    </location>
</feature>
<sequence length="404" mass="41483">MSKLRVAASVAAAQLRHDRARTALAVVGIAVAVLSTTLLASLGYGVFETGQQKFDASGRDLWVTGGSLSEGPGGFGTSITDSHITAGNIESRETVESAVPMAFRAVYVGNGSGEMQTLVGVGVPGGGGAVDITEGEGFQTHDVHYAGGDYDGNMTYSVIIDTRTAEMFDVGVGDTLHIGGSVETAKQHNFTVIGISPTFSSFLGAPTATMHLSELQQVTGTTGTDKATFITVNLKDSANVSAVEQRLQQKYPDYTIRTNDEQMRAVLQHNAVVIAVGGALVVLAVVAGFALTLNVLSIVVFQQKEELAALTALGVSPKTLVAMVSGQGVLLGALGGILGVAVTPPFVVALNFVAAEIVGFEGLVQAPMSVLALGGAIALVIGTLAAAVAGWRTLRTVGIDQLAR</sequence>
<dbReference type="KEGG" id="halx:M0R89_19275"/>
<keyword evidence="10" id="KW-1185">Reference proteome</keyword>
<feature type="domain" description="MacB-like periplasmic core" evidence="8">
    <location>
        <begin position="22"/>
        <end position="249"/>
    </location>
</feature>
<keyword evidence="3 6" id="KW-0812">Transmembrane</keyword>
<geneLocation type="plasmid" evidence="9 10">
    <name>unnamed1</name>
</geneLocation>
<dbReference type="GO" id="GO:0098797">
    <property type="term" value="C:plasma membrane protein complex"/>
    <property type="evidence" value="ECO:0007669"/>
    <property type="project" value="TreeGrafter"/>
</dbReference>
<evidence type="ECO:0000259" key="7">
    <source>
        <dbReference type="Pfam" id="PF02687"/>
    </source>
</evidence>
<feature type="transmembrane region" description="Helical" evidence="6">
    <location>
        <begin position="320"/>
        <end position="342"/>
    </location>
</feature>
<dbReference type="InterPro" id="IPR025857">
    <property type="entry name" value="MacB_PCD"/>
</dbReference>
<evidence type="ECO:0000256" key="5">
    <source>
        <dbReference type="ARBA" id="ARBA00023136"/>
    </source>
</evidence>
<gene>
    <name evidence="9" type="ORF">M0R89_19275</name>
</gene>
<feature type="transmembrane region" description="Helical" evidence="6">
    <location>
        <begin position="272"/>
        <end position="299"/>
    </location>
</feature>
<evidence type="ECO:0000256" key="1">
    <source>
        <dbReference type="ARBA" id="ARBA00004651"/>
    </source>
</evidence>
<evidence type="ECO:0000313" key="10">
    <source>
        <dbReference type="Proteomes" id="UP000830729"/>
    </source>
</evidence>
<evidence type="ECO:0000256" key="6">
    <source>
        <dbReference type="SAM" id="Phobius"/>
    </source>
</evidence>
<dbReference type="InterPro" id="IPR051447">
    <property type="entry name" value="Lipoprotein-release_system"/>
</dbReference>
<evidence type="ECO:0000256" key="2">
    <source>
        <dbReference type="ARBA" id="ARBA00022475"/>
    </source>
</evidence>
<reference evidence="9 10" key="1">
    <citation type="submission" date="2022-04" db="EMBL/GenBank/DDBJ databases">
        <title>Diverse halophilic archaea isolated from saline environments.</title>
        <authorList>
            <person name="Cui H.-L."/>
        </authorList>
    </citation>
    <scope>NUCLEOTIDE SEQUENCE [LARGE SCALE GENOMIC DNA]</scope>
    <source>
        <strain evidence="9 10">XZYJT49</strain>
        <plasmid evidence="9 10">unnamed1</plasmid>
    </source>
</reference>
<feature type="transmembrane region" description="Helical" evidence="6">
    <location>
        <begin position="23"/>
        <end position="47"/>
    </location>
</feature>
<proteinExistence type="predicted"/>
<dbReference type="PANTHER" id="PTHR30489">
    <property type="entry name" value="LIPOPROTEIN-RELEASING SYSTEM TRANSMEMBRANE PROTEIN LOLE"/>
    <property type="match status" value="1"/>
</dbReference>
<evidence type="ECO:0000256" key="4">
    <source>
        <dbReference type="ARBA" id="ARBA00022989"/>
    </source>
</evidence>
<organism evidence="9 10">
    <name type="scientific">Halorussus limi</name>
    <dbReference type="NCBI Taxonomy" id="2938695"/>
    <lineage>
        <taxon>Archaea</taxon>
        <taxon>Methanobacteriati</taxon>
        <taxon>Methanobacteriota</taxon>
        <taxon>Stenosarchaea group</taxon>
        <taxon>Halobacteria</taxon>
        <taxon>Halobacteriales</taxon>
        <taxon>Haladaptataceae</taxon>
        <taxon>Halorussus</taxon>
    </lineage>
</organism>
<keyword evidence="4 6" id="KW-1133">Transmembrane helix</keyword>
<dbReference type="Pfam" id="PF02687">
    <property type="entry name" value="FtsX"/>
    <property type="match status" value="1"/>
</dbReference>
<dbReference type="Pfam" id="PF12704">
    <property type="entry name" value="MacB_PCD"/>
    <property type="match status" value="1"/>
</dbReference>
<feature type="domain" description="ABC3 transporter permease C-terminal" evidence="7">
    <location>
        <begin position="280"/>
        <end position="395"/>
    </location>
</feature>
<dbReference type="GO" id="GO:0044874">
    <property type="term" value="P:lipoprotein localization to outer membrane"/>
    <property type="evidence" value="ECO:0007669"/>
    <property type="project" value="TreeGrafter"/>
</dbReference>